<name>A0AAU0N2J6_9GAMM</name>
<protein>
    <submittedName>
        <fullName evidence="5">Tetratricopeptide repeat protein</fullName>
    </submittedName>
</protein>
<dbReference type="Pfam" id="PF14559">
    <property type="entry name" value="TPR_19"/>
    <property type="match status" value="1"/>
</dbReference>
<dbReference type="InterPro" id="IPR036280">
    <property type="entry name" value="Multihaem_cyt_sf"/>
</dbReference>
<dbReference type="InterPro" id="IPR019734">
    <property type="entry name" value="TPR_rpt"/>
</dbReference>
<dbReference type="PANTHER" id="PTHR35038">
    <property type="entry name" value="DISSIMILATORY SULFITE REDUCTASE SIRA"/>
    <property type="match status" value="1"/>
</dbReference>
<dbReference type="InterPro" id="IPR011989">
    <property type="entry name" value="ARM-like"/>
</dbReference>
<proteinExistence type="predicted"/>
<dbReference type="Proteomes" id="UP001302477">
    <property type="component" value="Chromosome"/>
</dbReference>
<gene>
    <name evidence="5" type="ORF">R5R33_07835</name>
</gene>
<evidence type="ECO:0000313" key="6">
    <source>
        <dbReference type="Proteomes" id="UP001302477"/>
    </source>
</evidence>
<keyword evidence="6" id="KW-1185">Reference proteome</keyword>
<dbReference type="InterPro" id="IPR051829">
    <property type="entry name" value="Multiheme_Cytochr_ET"/>
</dbReference>
<dbReference type="Pfam" id="PF13435">
    <property type="entry name" value="Cytochrome_C554"/>
    <property type="match status" value="1"/>
</dbReference>
<keyword evidence="1" id="KW-0732">Signal</keyword>
<dbReference type="SUPFAM" id="SSF48452">
    <property type="entry name" value="TPR-like"/>
    <property type="match status" value="1"/>
</dbReference>
<dbReference type="KEGG" id="mpaf:R5R33_07835"/>
<reference evidence="5 6" key="1">
    <citation type="submission" date="2023-10" db="EMBL/GenBank/DDBJ databases">
        <title>Description of Microbulbifer bruguierae sp. nov., isolated from the sediments of mangrove plant Bruguiera sexangula and comparative genomic analyses of the genus Microbulbifer.</title>
        <authorList>
            <person name="Long M."/>
        </authorList>
    </citation>
    <scope>NUCLEOTIDE SEQUENCE [LARGE SCALE GENOMIC DNA]</scope>
    <source>
        <strain evidence="5 6">SPO729</strain>
    </source>
</reference>
<evidence type="ECO:0000259" key="4">
    <source>
        <dbReference type="Pfam" id="PF13435"/>
    </source>
</evidence>
<evidence type="ECO:0000256" key="1">
    <source>
        <dbReference type="ARBA" id="ARBA00022729"/>
    </source>
</evidence>
<dbReference type="InterPro" id="IPR011990">
    <property type="entry name" value="TPR-like_helical_dom_sf"/>
</dbReference>
<sequence>MAHASAQSVKGNFENQTLHALGIEHRFYRQDDGFWVSTQGVDGGRAEFQVRYTFGTEPLQQYLVEMDGGRLQALPLAWDTAKNRWFHLQEHQVPQPGEWIHWTQGGMNWNSMCADCHSTGLKKNFDTKTGTYDTHWAEIDVGCEACHGPGSIHIAQVSEGKALSQNTLYMIRGEPAAQLVEGCGRCHARRQQLTPVFTHGSNTLLNHYLPMNLQAGPYHSDGQINEEVFVYGSFTQSKMYQMGVGCIDCHDPHSTRIKRPGNTLCTGCHAPQKYDTPEHHHHPMAATRQSDAYTTGSGNQCVDCHMPGQNYMTNDFRRDHSLRIPRPDLSVAFGIPNACNTCHEDKSPEWATRQIDHWYGSPRPAHFSETLARAIQAATEPTQITEPLAKLLDDRNQPAIARATAADLLAPLLNEPHAFEVLQQALTDTNPLVRTAAARAFYSVPMAYKQSRLIPLLSDPVAAVRITAVQSLVEMEDAQLLSLPSETQRHYRDALAEYQQSLEVNDDFVSSSHQRGLDLEKAGHFGAAIQAYEHALTIDDRANASRMNLAQIHYQYHQFDKSEELFRKVLSQEPDAAPTRYALGLLLAEMGKLEDAEKELENAALTGNNARIWYNLGVLRHQQRKWQDSEEAYHQALALEPTNVEYISALASLLIQRGKHSEAKKQLVIGLKSSPTDQRLLRLDGYLDSLKEG</sequence>
<evidence type="ECO:0000313" key="5">
    <source>
        <dbReference type="EMBL" id="WOX07031.1"/>
    </source>
</evidence>
<dbReference type="InterPro" id="IPR023155">
    <property type="entry name" value="Cyt_c-552/4"/>
</dbReference>
<feature type="repeat" description="TPR" evidence="2">
    <location>
        <begin position="543"/>
        <end position="576"/>
    </location>
</feature>
<dbReference type="Pfam" id="PF13646">
    <property type="entry name" value="HEAT_2"/>
    <property type="match status" value="1"/>
</dbReference>
<dbReference type="PROSITE" id="PS50005">
    <property type="entry name" value="TPR"/>
    <property type="match status" value="2"/>
</dbReference>
<accession>A0AAU0N2J6</accession>
<keyword evidence="2" id="KW-0802">TPR repeat</keyword>
<feature type="domain" description="Cytochrome c-552/4" evidence="4">
    <location>
        <begin position="108"/>
        <end position="148"/>
    </location>
</feature>
<feature type="domain" description="Doubled CXXCH motif" evidence="3">
    <location>
        <begin position="245"/>
        <end position="273"/>
    </location>
</feature>
<dbReference type="InterPro" id="IPR010177">
    <property type="entry name" value="Paired_CXXCH_1"/>
</dbReference>
<dbReference type="Gene3D" id="1.10.1130.10">
    <property type="entry name" value="Flavocytochrome C3, Chain A"/>
    <property type="match status" value="2"/>
</dbReference>
<dbReference type="EMBL" id="CP137555">
    <property type="protein sequence ID" value="WOX07031.1"/>
    <property type="molecule type" value="Genomic_DNA"/>
</dbReference>
<dbReference type="AlphaFoldDB" id="A0AAU0N2J6"/>
<dbReference type="PANTHER" id="PTHR35038:SF8">
    <property type="entry name" value="C-TYPE POLYHEME CYTOCHROME OMCC"/>
    <property type="match status" value="1"/>
</dbReference>
<dbReference type="Pfam" id="PF00515">
    <property type="entry name" value="TPR_1"/>
    <property type="match status" value="1"/>
</dbReference>
<dbReference type="Gene3D" id="1.25.40.10">
    <property type="entry name" value="Tetratricopeptide repeat domain"/>
    <property type="match status" value="2"/>
</dbReference>
<dbReference type="SUPFAM" id="SSF48695">
    <property type="entry name" value="Multiheme cytochromes"/>
    <property type="match status" value="1"/>
</dbReference>
<dbReference type="Gene3D" id="1.25.10.10">
    <property type="entry name" value="Leucine-rich Repeat Variant"/>
    <property type="match status" value="1"/>
</dbReference>
<dbReference type="Pfam" id="PF09699">
    <property type="entry name" value="Paired_CXXCH_1"/>
    <property type="match status" value="1"/>
</dbReference>
<feature type="repeat" description="TPR" evidence="2">
    <location>
        <begin position="610"/>
        <end position="643"/>
    </location>
</feature>
<evidence type="ECO:0000256" key="2">
    <source>
        <dbReference type="PROSITE-ProRule" id="PRU00339"/>
    </source>
</evidence>
<evidence type="ECO:0000259" key="3">
    <source>
        <dbReference type="Pfam" id="PF09699"/>
    </source>
</evidence>
<dbReference type="SMART" id="SM00028">
    <property type="entry name" value="TPR"/>
    <property type="match status" value="5"/>
</dbReference>
<organism evidence="5 6">
    <name type="scientific">Microbulbifer pacificus</name>
    <dbReference type="NCBI Taxonomy" id="407164"/>
    <lineage>
        <taxon>Bacteria</taxon>
        <taxon>Pseudomonadati</taxon>
        <taxon>Pseudomonadota</taxon>
        <taxon>Gammaproteobacteria</taxon>
        <taxon>Cellvibrionales</taxon>
        <taxon>Microbulbiferaceae</taxon>
        <taxon>Microbulbifer</taxon>
    </lineage>
</organism>